<dbReference type="EMBL" id="CP013650">
    <property type="protein sequence ID" value="ALS98752.1"/>
    <property type="molecule type" value="Genomic_DNA"/>
</dbReference>
<feature type="domain" description="HTH lacI-type" evidence="4">
    <location>
        <begin position="5"/>
        <end position="60"/>
    </location>
</feature>
<dbReference type="CDD" id="cd01392">
    <property type="entry name" value="HTH_LacI"/>
    <property type="match status" value="1"/>
</dbReference>
<organism evidence="5 6">
    <name type="scientific">Lacimicrobium alkaliphilum</name>
    <dbReference type="NCBI Taxonomy" id="1526571"/>
    <lineage>
        <taxon>Bacteria</taxon>
        <taxon>Pseudomonadati</taxon>
        <taxon>Pseudomonadota</taxon>
        <taxon>Gammaproteobacteria</taxon>
        <taxon>Alteromonadales</taxon>
        <taxon>Alteromonadaceae</taxon>
        <taxon>Lacimicrobium</taxon>
    </lineage>
</organism>
<dbReference type="OrthoDB" id="5171752at2"/>
<dbReference type="STRING" id="1526571.AT746_11035"/>
<dbReference type="InterPro" id="IPR010982">
    <property type="entry name" value="Lambda_DNA-bd_dom_sf"/>
</dbReference>
<evidence type="ECO:0000256" key="2">
    <source>
        <dbReference type="ARBA" id="ARBA00023125"/>
    </source>
</evidence>
<dbReference type="InterPro" id="IPR028082">
    <property type="entry name" value="Peripla_BP_I"/>
</dbReference>
<dbReference type="SMART" id="SM00354">
    <property type="entry name" value="HTH_LACI"/>
    <property type="match status" value="1"/>
</dbReference>
<keyword evidence="1" id="KW-0805">Transcription regulation</keyword>
<reference evidence="5 6" key="1">
    <citation type="submission" date="2015-12" db="EMBL/GenBank/DDBJ databases">
        <title>Complete genome of Lacimicrobium alkaliphilum KCTC 32984.</title>
        <authorList>
            <person name="Kim S.-G."/>
            <person name="Lee Y.-J."/>
        </authorList>
    </citation>
    <scope>NUCLEOTIDE SEQUENCE [LARGE SCALE GENOMIC DNA]</scope>
    <source>
        <strain evidence="5 6">YelD216</strain>
    </source>
</reference>
<accession>A0A0U3B0Y7</accession>
<dbReference type="SUPFAM" id="SSF47413">
    <property type="entry name" value="lambda repressor-like DNA-binding domains"/>
    <property type="match status" value="1"/>
</dbReference>
<evidence type="ECO:0000313" key="6">
    <source>
        <dbReference type="Proteomes" id="UP000068447"/>
    </source>
</evidence>
<dbReference type="PANTHER" id="PTHR30146:SF138">
    <property type="entry name" value="TRANSCRIPTIONAL REGULATORY PROTEIN"/>
    <property type="match status" value="1"/>
</dbReference>
<dbReference type="AlphaFoldDB" id="A0A0U3B0Y7"/>
<evidence type="ECO:0000313" key="5">
    <source>
        <dbReference type="EMBL" id="ALS98752.1"/>
    </source>
</evidence>
<dbReference type="Pfam" id="PF13377">
    <property type="entry name" value="Peripla_BP_3"/>
    <property type="match status" value="1"/>
</dbReference>
<gene>
    <name evidence="5" type="ORF">AT746_11035</name>
</gene>
<keyword evidence="6" id="KW-1185">Reference proteome</keyword>
<keyword evidence="2" id="KW-0238">DNA-binding</keyword>
<proteinExistence type="predicted"/>
<dbReference type="CDD" id="cd06279">
    <property type="entry name" value="PBP1_LacI-like"/>
    <property type="match status" value="1"/>
</dbReference>
<dbReference type="Gene3D" id="3.40.50.2300">
    <property type="match status" value="2"/>
</dbReference>
<dbReference type="InterPro" id="IPR000843">
    <property type="entry name" value="HTH_LacI"/>
</dbReference>
<name>A0A0U3B0Y7_9ALTE</name>
<dbReference type="GO" id="GO:0003700">
    <property type="term" value="F:DNA-binding transcription factor activity"/>
    <property type="evidence" value="ECO:0007669"/>
    <property type="project" value="TreeGrafter"/>
</dbReference>
<dbReference type="PROSITE" id="PS50932">
    <property type="entry name" value="HTH_LACI_2"/>
    <property type="match status" value="1"/>
</dbReference>
<dbReference type="Proteomes" id="UP000068447">
    <property type="component" value="Chromosome"/>
</dbReference>
<dbReference type="SUPFAM" id="SSF53822">
    <property type="entry name" value="Periplasmic binding protein-like I"/>
    <property type="match status" value="1"/>
</dbReference>
<dbReference type="PANTHER" id="PTHR30146">
    <property type="entry name" value="LACI-RELATED TRANSCRIPTIONAL REPRESSOR"/>
    <property type="match status" value="1"/>
</dbReference>
<dbReference type="KEGG" id="lal:AT746_11035"/>
<dbReference type="InterPro" id="IPR046335">
    <property type="entry name" value="LacI/GalR-like_sensor"/>
</dbReference>
<dbReference type="GO" id="GO:0000976">
    <property type="term" value="F:transcription cis-regulatory region binding"/>
    <property type="evidence" value="ECO:0007669"/>
    <property type="project" value="TreeGrafter"/>
</dbReference>
<dbReference type="RefSeq" id="WP_062480275.1">
    <property type="nucleotide sequence ID" value="NZ_CP013650.1"/>
</dbReference>
<keyword evidence="3" id="KW-0804">Transcription</keyword>
<sequence length="345" mass="37836">MPTRRTLKEVAAELGVSTATISNAFNRPDQLSAKLREQILKQCQQLGYHGPNLAARSLRRGESDVIAVVLADSLSYNFSDPVANQFLQGVADVLVKHEKQLLLLTSLGESQHQSSAESLPDGIIFYGAPAGQSFERILRTGKPALAVDFEQDQVGSVNIDNFDAAKMAAEHLFSQSVKALAIMGLRLKDSEQVENFEQDSLPLKSGEISCRRLAGYLQAAKECDYNIPHQRIWHIPFNKPELAEQAVKQALTADPRPDGLLCMSDVIALAAIRVARQQGLRVPEDIKIVGFDDIPEASRSNPALTSVCQQSRQKGQLAATRLLNKELEGETLMPTKLVIRESSRG</sequence>
<evidence type="ECO:0000256" key="1">
    <source>
        <dbReference type="ARBA" id="ARBA00023015"/>
    </source>
</evidence>
<evidence type="ECO:0000259" key="4">
    <source>
        <dbReference type="PROSITE" id="PS50932"/>
    </source>
</evidence>
<evidence type="ECO:0000256" key="3">
    <source>
        <dbReference type="ARBA" id="ARBA00023163"/>
    </source>
</evidence>
<protein>
    <submittedName>
        <fullName evidence="5">LacI family transcriptional regulator</fullName>
    </submittedName>
</protein>
<dbReference type="Gene3D" id="1.10.260.40">
    <property type="entry name" value="lambda repressor-like DNA-binding domains"/>
    <property type="match status" value="1"/>
</dbReference>
<dbReference type="Pfam" id="PF00356">
    <property type="entry name" value="LacI"/>
    <property type="match status" value="1"/>
</dbReference>